<evidence type="ECO:0000259" key="2">
    <source>
        <dbReference type="Pfam" id="PF00561"/>
    </source>
</evidence>
<feature type="domain" description="AB hydrolase-1" evidence="2">
    <location>
        <begin position="222"/>
        <end position="489"/>
    </location>
</feature>
<dbReference type="SUPFAM" id="SSF53474">
    <property type="entry name" value="alpha/beta-Hydrolases"/>
    <property type="match status" value="1"/>
</dbReference>
<protein>
    <recommendedName>
        <fullName evidence="2">AB hydrolase-1 domain-containing protein</fullName>
    </recommendedName>
</protein>
<dbReference type="Gene3D" id="3.40.50.1820">
    <property type="entry name" value="alpha/beta hydrolase"/>
    <property type="match status" value="1"/>
</dbReference>
<dbReference type="Pfam" id="PF00561">
    <property type="entry name" value="Abhydrolase_1"/>
    <property type="match status" value="1"/>
</dbReference>
<name>A0AAV0PQ63_9ROSI</name>
<evidence type="ECO:0000256" key="1">
    <source>
        <dbReference type="SAM" id="MobiDB-lite"/>
    </source>
</evidence>
<dbReference type="Proteomes" id="UP001154282">
    <property type="component" value="Unassembled WGS sequence"/>
</dbReference>
<accession>A0AAV0PQ63</accession>
<comment type="caution">
    <text evidence="3">The sequence shown here is derived from an EMBL/GenBank/DDBJ whole genome shotgun (WGS) entry which is preliminary data.</text>
</comment>
<feature type="region of interest" description="Disordered" evidence="1">
    <location>
        <begin position="518"/>
        <end position="537"/>
    </location>
</feature>
<proteinExistence type="predicted"/>
<dbReference type="PANTHER" id="PTHR45763:SF8">
    <property type="entry name" value="ALPHA_BETA-HYDROLASES SUPERFAMILY PROTEIN"/>
    <property type="match status" value="1"/>
</dbReference>
<keyword evidence="4" id="KW-1185">Reference proteome</keyword>
<reference evidence="3" key="1">
    <citation type="submission" date="2022-08" db="EMBL/GenBank/DDBJ databases">
        <authorList>
            <person name="Gutierrez-Valencia J."/>
        </authorList>
    </citation>
    <scope>NUCLEOTIDE SEQUENCE</scope>
</reference>
<dbReference type="PANTHER" id="PTHR45763">
    <property type="entry name" value="HYDROLASE, ALPHA/BETA FOLD FAMILY PROTEIN, EXPRESSED-RELATED"/>
    <property type="match status" value="1"/>
</dbReference>
<gene>
    <name evidence="3" type="ORF">LITE_LOCUS39260</name>
</gene>
<feature type="compositionally biased region" description="Polar residues" evidence="1">
    <location>
        <begin position="527"/>
        <end position="537"/>
    </location>
</feature>
<sequence length="537" mass="60114">MAEVRGGHATWHDDLATLMEDSGMRYAEMAFDPNASEYAVGAGEYNVAPAPVTAEAAEADAKKPEESLKEQVTEFAKAWGELLLDLGKGCKDIAKQNLLDENSFLVQKLGKPIARASGRLAFMNDCFLPEDRDPVHAWPVVFFVFLLAVSALGVNTRDESGVPIGKKVRLHPPSANRVSLPDGRQIAYLEHGVAASRARFSVISPHCFLSSRLGGFSGVETTLLEEFGVRLITYDLPGFGESDPHPARSLNSSAQDMLHLADAVGLDGKFWVLGFSTGSMHSWAALTYIPHRIAGAAMFAPMVNPYEPSMTKEETTRTWENWSSRRKLMYFLARRFPSFLPYFYRRSFLSGNHGQIEKWMSQPLGRKDEILVNQPTFQEFWHRDVEESVRQGRVKPFIEEAVLQTSNWGFNLADLQVRRRCQKRGLLLRLRSMFNEAECELVGFLGPIHIWQGADDHVVPPSAAEYISRVIPGATLHKLPNEGHFSYFFFCKECHRRIFSTLFGDALGPLDENEEASESPFVLGATDNETSVTRSFD</sequence>
<dbReference type="InterPro" id="IPR029058">
    <property type="entry name" value="AB_hydrolase_fold"/>
</dbReference>
<evidence type="ECO:0000313" key="4">
    <source>
        <dbReference type="Proteomes" id="UP001154282"/>
    </source>
</evidence>
<dbReference type="EMBL" id="CAMGYJ010000009">
    <property type="protein sequence ID" value="CAI0472401.1"/>
    <property type="molecule type" value="Genomic_DNA"/>
</dbReference>
<organism evidence="3 4">
    <name type="scientific">Linum tenue</name>
    <dbReference type="NCBI Taxonomy" id="586396"/>
    <lineage>
        <taxon>Eukaryota</taxon>
        <taxon>Viridiplantae</taxon>
        <taxon>Streptophyta</taxon>
        <taxon>Embryophyta</taxon>
        <taxon>Tracheophyta</taxon>
        <taxon>Spermatophyta</taxon>
        <taxon>Magnoliopsida</taxon>
        <taxon>eudicotyledons</taxon>
        <taxon>Gunneridae</taxon>
        <taxon>Pentapetalae</taxon>
        <taxon>rosids</taxon>
        <taxon>fabids</taxon>
        <taxon>Malpighiales</taxon>
        <taxon>Linaceae</taxon>
        <taxon>Linum</taxon>
    </lineage>
</organism>
<evidence type="ECO:0000313" key="3">
    <source>
        <dbReference type="EMBL" id="CAI0472401.1"/>
    </source>
</evidence>
<dbReference type="AlphaFoldDB" id="A0AAV0PQ63"/>
<dbReference type="InterPro" id="IPR000073">
    <property type="entry name" value="AB_hydrolase_1"/>
</dbReference>